<proteinExistence type="predicted"/>
<dbReference type="AlphaFoldDB" id="A0A067T4J8"/>
<keyword evidence="2" id="KW-1185">Reference proteome</keyword>
<dbReference type="Gene3D" id="1.20.930.20">
    <property type="entry name" value="Adaptor protein Cbl, N-terminal domain"/>
    <property type="match status" value="1"/>
</dbReference>
<dbReference type="CDD" id="cd21037">
    <property type="entry name" value="MLKL_NTD"/>
    <property type="match status" value="1"/>
</dbReference>
<gene>
    <name evidence="1" type="ORF">GALMADRAFT_1298675</name>
</gene>
<sequence>MDEASVVITPALKPIFLIVRSITSSLQNVKASKEELSAVMRFVTELLLSLDSDYQSGVSTSEGDSDAISRLADLMNRLAGYVEREATNSFFQSLISRWDRISTLKKYQEEIGEVMGLFQLAIELHEDLLRNRANEARQVDNDILAVCLTELESNSTFTDMFGMFYLFTFF</sequence>
<protein>
    <submittedName>
        <fullName evidence="1">Uncharacterized protein</fullName>
    </submittedName>
</protein>
<reference evidence="2" key="1">
    <citation type="journal article" date="2014" name="Proc. Natl. Acad. Sci. U.S.A.">
        <title>Extensive sampling of basidiomycete genomes demonstrates inadequacy of the white-rot/brown-rot paradigm for wood decay fungi.</title>
        <authorList>
            <person name="Riley R."/>
            <person name="Salamov A.A."/>
            <person name="Brown D.W."/>
            <person name="Nagy L.G."/>
            <person name="Floudas D."/>
            <person name="Held B.W."/>
            <person name="Levasseur A."/>
            <person name="Lombard V."/>
            <person name="Morin E."/>
            <person name="Otillar R."/>
            <person name="Lindquist E.A."/>
            <person name="Sun H."/>
            <person name="LaButti K.M."/>
            <person name="Schmutz J."/>
            <person name="Jabbour D."/>
            <person name="Luo H."/>
            <person name="Baker S.E."/>
            <person name="Pisabarro A.G."/>
            <person name="Walton J.D."/>
            <person name="Blanchette R.A."/>
            <person name="Henrissat B."/>
            <person name="Martin F."/>
            <person name="Cullen D."/>
            <person name="Hibbett D.S."/>
            <person name="Grigoriev I.V."/>
        </authorList>
    </citation>
    <scope>NUCLEOTIDE SEQUENCE [LARGE SCALE GENOMIC DNA]</scope>
    <source>
        <strain evidence="2">CBS 339.88</strain>
    </source>
</reference>
<evidence type="ECO:0000313" key="2">
    <source>
        <dbReference type="Proteomes" id="UP000027222"/>
    </source>
</evidence>
<dbReference type="Proteomes" id="UP000027222">
    <property type="component" value="Unassembled WGS sequence"/>
</dbReference>
<dbReference type="InterPro" id="IPR036537">
    <property type="entry name" value="Adaptor_Cbl_N_dom_sf"/>
</dbReference>
<accession>A0A067T4J8</accession>
<dbReference type="GO" id="GO:0007166">
    <property type="term" value="P:cell surface receptor signaling pathway"/>
    <property type="evidence" value="ECO:0007669"/>
    <property type="project" value="InterPro"/>
</dbReference>
<organism evidence="1 2">
    <name type="scientific">Galerina marginata (strain CBS 339.88)</name>
    <dbReference type="NCBI Taxonomy" id="685588"/>
    <lineage>
        <taxon>Eukaryota</taxon>
        <taxon>Fungi</taxon>
        <taxon>Dikarya</taxon>
        <taxon>Basidiomycota</taxon>
        <taxon>Agaricomycotina</taxon>
        <taxon>Agaricomycetes</taxon>
        <taxon>Agaricomycetidae</taxon>
        <taxon>Agaricales</taxon>
        <taxon>Agaricineae</taxon>
        <taxon>Strophariaceae</taxon>
        <taxon>Galerina</taxon>
    </lineage>
</organism>
<dbReference type="InterPro" id="IPR059179">
    <property type="entry name" value="MLKL-like_MCAfunc"/>
</dbReference>
<dbReference type="HOGENOM" id="CLU_1570780_0_0_1"/>
<name>A0A067T4J8_GALM3</name>
<evidence type="ECO:0000313" key="1">
    <source>
        <dbReference type="EMBL" id="KDR78041.1"/>
    </source>
</evidence>
<dbReference type="EMBL" id="KL142375">
    <property type="protein sequence ID" value="KDR78041.1"/>
    <property type="molecule type" value="Genomic_DNA"/>
</dbReference>